<dbReference type="VEuPathDB" id="TriTrypDB:TRSC58_00460"/>
<sequence length="1071" mass="118698">MRLPLPQPNASDTFIGEAARNDAQSEAGKEATDFAAQLHGPPQTERLLNALAGVLLGVKRRKAADDSTRKDVYALPEGNSEEGVASFNSGATPFSEPDHIAQEAYLNDLCLYLTSGTPTTEADQTAGTSPPVPLPLPKSGRPQHARELFMRLAKSHYWRHTLLIPLLRRWWQEGPHSVFSLILLQSVTDAIGEELLSTTSGNTEEGMVNMQRVTCKSNGVASNEQLLRSEAMQGLEELLKATGSFRGLCLGVEAITRSHVNNLQARVTTILMGSVCNAGKDTPTGRARAEIERLVNTSTQSVWRDVFAFLSRTMSDVGVAFRESVWMFLMALLSGYTAALLLLENDACVAQHNPVVVQAQRMFIERMQEHLRGYLTVRLTSDNVVTDGSLATVHNVVCRQSFFWRASLEVEVAMESLPFAFRSNSLVLSWARRLVSTAWGNAFRLVQSLVRAQEATEDVPDTVESTDSMLFAIRQRNRQLSEEHLERLASEDLRCFAGTKRLRWEDADAGGEPGGGSATTPTVRTSSLCWSSYVTEYFLRTYHPSCFTVLSLLEQDTLVALLRQLHIVIVNGESDAVRVSVAALIASIGSNEADAQETMLQWHLKHVHDRIVRAFGEDALLLMCLLRALFVFYERIGKTNLNVCSVLRETLLPILAMLCSEHHSGSDYHEDEEPYYESQQCIMTLLASGFLALPWDLRGIRVRLMLHNCIGARLQDAFSAEEALAEVDHLFGLYVDGRYTPEDSAEALYDDLSQDPVLQLLASGGEATTAITMDVMDDLLHPETPVHFPAPCGTLLLMSIFRTLSLNFLRLRAEWEQQNEHAREGAMDYLGREATFCTQRDIGVFRVLIQLAHRMVLGFQLQPVGLLRLWLSYMSHLFTHIVPPLTEDDEITLMMPHTSDGLSSRAEDGSSRRAYKRSANETSQGELRALLGELLADLALMSLVDSEAVMQCPSAAPHRPGGPKWLQKQAQRSQDVLILQRVLPVLVLEELCYALRVPVEDLDAGGADPAFPRHVGKTVEQSFLGVLGVFAFCQRMELFVVPGSLADRRAAALLQTLWSAVEMGSMVMASM</sequence>
<evidence type="ECO:0000256" key="1">
    <source>
        <dbReference type="SAM" id="MobiDB-lite"/>
    </source>
</evidence>
<comment type="caution">
    <text evidence="2">The sequence shown here is derived from an EMBL/GenBank/DDBJ whole genome shotgun (WGS) entry which is preliminary data.</text>
</comment>
<dbReference type="AlphaFoldDB" id="A0A061JE68"/>
<protein>
    <submittedName>
        <fullName evidence="2">Uncharacterized protein</fullName>
    </submittedName>
</protein>
<reference evidence="2 3" key="1">
    <citation type="submission" date="2013-07" db="EMBL/GenBank/DDBJ databases">
        <authorList>
            <person name="Stoco P.H."/>
            <person name="Wagner G."/>
            <person name="Gerber A."/>
            <person name="Zaha A."/>
            <person name="Thompson C."/>
            <person name="Bartholomeu D.C."/>
            <person name="Luckemeyer D.D."/>
            <person name="Bahia D."/>
            <person name="Loreto E."/>
            <person name="Prestes E.B."/>
            <person name="Lima F.M."/>
            <person name="Rodrigues-Luiz G."/>
            <person name="Vallejo G.A."/>
            <person name="Filho J.F."/>
            <person name="Monteiro K.M."/>
            <person name="Tyler K.M."/>
            <person name="de Almeida L.G."/>
            <person name="Ortiz M.F."/>
            <person name="Siervo M.A."/>
            <person name="de Moraes M.H."/>
            <person name="Cunha O.L."/>
            <person name="Mendonca-Neto R."/>
            <person name="Silva R."/>
            <person name="Teixeira S.M."/>
            <person name="Murta S.M."/>
            <person name="Sincero T.C."/>
            <person name="Mendes T.A."/>
            <person name="Urmenyi T.P."/>
            <person name="Silva V.G."/>
            <person name="da Rocha W.D."/>
            <person name="Andersson B."/>
            <person name="Romanha A.J."/>
            <person name="Steindel M."/>
            <person name="de Vasconcelos A.T."/>
            <person name="Grisard E.C."/>
        </authorList>
    </citation>
    <scope>NUCLEOTIDE SEQUENCE [LARGE SCALE GENOMIC DNA]</scope>
    <source>
        <strain evidence="2 3">SC58</strain>
    </source>
</reference>
<feature type="compositionally biased region" description="Polar residues" evidence="1">
    <location>
        <begin position="119"/>
        <end position="128"/>
    </location>
</feature>
<organism evidence="2 3">
    <name type="scientific">Trypanosoma rangeli SC58</name>
    <dbReference type="NCBI Taxonomy" id="429131"/>
    <lineage>
        <taxon>Eukaryota</taxon>
        <taxon>Discoba</taxon>
        <taxon>Euglenozoa</taxon>
        <taxon>Kinetoplastea</taxon>
        <taxon>Metakinetoplastina</taxon>
        <taxon>Trypanosomatida</taxon>
        <taxon>Trypanosomatidae</taxon>
        <taxon>Trypanosoma</taxon>
        <taxon>Herpetosoma</taxon>
    </lineage>
</organism>
<keyword evidence="3" id="KW-1185">Reference proteome</keyword>
<dbReference type="OrthoDB" id="246708at2759"/>
<name>A0A061JE68_TRYRA</name>
<dbReference type="EMBL" id="AUPL01000460">
    <property type="protein sequence ID" value="ESL11782.1"/>
    <property type="molecule type" value="Genomic_DNA"/>
</dbReference>
<evidence type="ECO:0000313" key="3">
    <source>
        <dbReference type="Proteomes" id="UP000031737"/>
    </source>
</evidence>
<dbReference type="Proteomes" id="UP000031737">
    <property type="component" value="Unassembled WGS sequence"/>
</dbReference>
<evidence type="ECO:0000313" key="2">
    <source>
        <dbReference type="EMBL" id="ESL11782.1"/>
    </source>
</evidence>
<accession>A0A061JE68</accession>
<feature type="region of interest" description="Disordered" evidence="1">
    <location>
        <begin position="119"/>
        <end position="141"/>
    </location>
</feature>
<gene>
    <name evidence="2" type="ORF">TRSC58_00460</name>
</gene>
<proteinExistence type="predicted"/>
<feature type="region of interest" description="Disordered" evidence="1">
    <location>
        <begin position="896"/>
        <end position="920"/>
    </location>
</feature>